<evidence type="ECO:0000256" key="1">
    <source>
        <dbReference type="SAM" id="MobiDB-lite"/>
    </source>
</evidence>
<proteinExistence type="predicted"/>
<feature type="compositionally biased region" description="Basic residues" evidence="1">
    <location>
        <begin position="73"/>
        <end position="83"/>
    </location>
</feature>
<organism evidence="2 3">
    <name type="scientific">Brassica napus</name>
    <name type="common">Rape</name>
    <dbReference type="NCBI Taxonomy" id="3708"/>
    <lineage>
        <taxon>Eukaryota</taxon>
        <taxon>Viridiplantae</taxon>
        <taxon>Streptophyta</taxon>
        <taxon>Embryophyta</taxon>
        <taxon>Tracheophyta</taxon>
        <taxon>Spermatophyta</taxon>
        <taxon>Magnoliopsida</taxon>
        <taxon>eudicotyledons</taxon>
        <taxon>Gunneridae</taxon>
        <taxon>Pentapetalae</taxon>
        <taxon>rosids</taxon>
        <taxon>malvids</taxon>
        <taxon>Brassicales</taxon>
        <taxon>Brassicaceae</taxon>
        <taxon>Brassiceae</taxon>
        <taxon>Brassica</taxon>
    </lineage>
</organism>
<protein>
    <submittedName>
        <fullName evidence="2">Uncharacterized protein</fullName>
    </submittedName>
</protein>
<dbReference type="InterPro" id="IPR017956">
    <property type="entry name" value="AT_hook_DNA-bd_motif"/>
</dbReference>
<sequence length="232" mass="26481">MIRVSRRFLKAEKCDTVVAPIMMALLEKARVAKQFCSTLRSIKIVYEVNEFECDKFCKKTHKPPISIPEFCKPRGRPRTRYRRKEPFEDLQNAGKATRHGRVPHCSHCKQAGQFPEDARMNQWLWRGQKNRRGRPRKNTDEIQPKLPPKPRGRKKTPATTGSSQPIQSTAAAEADVSCSAPQPFVSTNRLKAHVKKAPRGPPLKIRKTGNIPHGVGKFWSPFTDRPFEVFGD</sequence>
<feature type="region of interest" description="Disordered" evidence="1">
    <location>
        <begin position="126"/>
        <end position="174"/>
    </location>
</feature>
<accession>A0ABQ7ZZV6</accession>
<feature type="compositionally biased region" description="Polar residues" evidence="1">
    <location>
        <begin position="158"/>
        <end position="170"/>
    </location>
</feature>
<dbReference type="Proteomes" id="UP000824890">
    <property type="component" value="Unassembled WGS sequence"/>
</dbReference>
<dbReference type="PRINTS" id="PR00929">
    <property type="entry name" value="ATHOOK"/>
</dbReference>
<gene>
    <name evidence="2" type="ORF">HID58_061895</name>
</gene>
<evidence type="ECO:0000313" key="3">
    <source>
        <dbReference type="Proteomes" id="UP000824890"/>
    </source>
</evidence>
<comment type="caution">
    <text evidence="2">The sequence shown here is derived from an EMBL/GenBank/DDBJ whole genome shotgun (WGS) entry which is preliminary data.</text>
</comment>
<name>A0ABQ7ZZV6_BRANA</name>
<dbReference type="EMBL" id="JAGKQM010000014">
    <property type="protein sequence ID" value="KAH0885799.1"/>
    <property type="molecule type" value="Genomic_DNA"/>
</dbReference>
<evidence type="ECO:0000313" key="2">
    <source>
        <dbReference type="EMBL" id="KAH0885799.1"/>
    </source>
</evidence>
<feature type="region of interest" description="Disordered" evidence="1">
    <location>
        <begin position="68"/>
        <end position="103"/>
    </location>
</feature>
<reference evidence="2 3" key="1">
    <citation type="submission" date="2021-05" db="EMBL/GenBank/DDBJ databases">
        <title>Genome Assembly of Synthetic Allotetraploid Brassica napus Reveals Homoeologous Exchanges between Subgenomes.</title>
        <authorList>
            <person name="Davis J.T."/>
        </authorList>
    </citation>
    <scope>NUCLEOTIDE SEQUENCE [LARGE SCALE GENOMIC DNA]</scope>
    <source>
        <strain evidence="3">cv. Da-Ae</strain>
        <tissue evidence="2">Seedling</tissue>
    </source>
</reference>
<keyword evidence="3" id="KW-1185">Reference proteome</keyword>